<keyword evidence="1" id="KW-0812">Transmembrane</keyword>
<feature type="signal peptide" evidence="2">
    <location>
        <begin position="1"/>
        <end position="20"/>
    </location>
</feature>
<protein>
    <submittedName>
        <fullName evidence="3">Uncharacterized protein</fullName>
    </submittedName>
</protein>
<dbReference type="EMBL" id="AP029263">
    <property type="protein sequence ID" value="BFF92330.1"/>
    <property type="molecule type" value="Genomic_DNA"/>
</dbReference>
<reference evidence="3 4" key="1">
    <citation type="submission" date="2024-02" db="EMBL/GenBank/DDBJ databases">
        <title>A chromosome-level genome assembly of Drosophila madeirensis, a fruit fly species endemic to Madeira island.</title>
        <authorList>
            <person name="Tomihara K."/>
            <person name="Llopart A."/>
            <person name="Yamamoto D."/>
        </authorList>
    </citation>
    <scope>NUCLEOTIDE SEQUENCE [LARGE SCALE GENOMIC DNA]</scope>
    <source>
        <strain evidence="3 4">RF1</strain>
    </source>
</reference>
<accession>A0AAU9F9G4</accession>
<evidence type="ECO:0000256" key="2">
    <source>
        <dbReference type="SAM" id="SignalP"/>
    </source>
</evidence>
<keyword evidence="4" id="KW-1185">Reference proteome</keyword>
<keyword evidence="2" id="KW-0732">Signal</keyword>
<feature type="chain" id="PRO_5043414888" evidence="2">
    <location>
        <begin position="21"/>
        <end position="134"/>
    </location>
</feature>
<proteinExistence type="predicted"/>
<evidence type="ECO:0000256" key="1">
    <source>
        <dbReference type="SAM" id="Phobius"/>
    </source>
</evidence>
<evidence type="ECO:0000313" key="4">
    <source>
        <dbReference type="Proteomes" id="UP001500889"/>
    </source>
</evidence>
<dbReference type="Proteomes" id="UP001500889">
    <property type="component" value="Chromosome O"/>
</dbReference>
<gene>
    <name evidence="3" type="ORF">DMAD_10410</name>
</gene>
<dbReference type="AlphaFoldDB" id="A0AAU9F9G4"/>
<organism evidence="3 4">
    <name type="scientific">Drosophila madeirensis</name>
    <name type="common">Fruit fly</name>
    <dbReference type="NCBI Taxonomy" id="30013"/>
    <lineage>
        <taxon>Eukaryota</taxon>
        <taxon>Metazoa</taxon>
        <taxon>Ecdysozoa</taxon>
        <taxon>Arthropoda</taxon>
        <taxon>Hexapoda</taxon>
        <taxon>Insecta</taxon>
        <taxon>Pterygota</taxon>
        <taxon>Neoptera</taxon>
        <taxon>Endopterygota</taxon>
        <taxon>Diptera</taxon>
        <taxon>Brachycera</taxon>
        <taxon>Muscomorpha</taxon>
        <taxon>Ephydroidea</taxon>
        <taxon>Drosophilidae</taxon>
        <taxon>Drosophila</taxon>
        <taxon>Sophophora</taxon>
    </lineage>
</organism>
<feature type="transmembrane region" description="Helical" evidence="1">
    <location>
        <begin position="78"/>
        <end position="103"/>
    </location>
</feature>
<sequence length="134" mass="14907">MESILMLICVLVDLLFQVNAVNCSMKSRSKSTEVLLYCGANGCCAKGCMRNAKGKCVMEECTGSLTGWLRRPVTISCYFHWFLILSAGLFTAIMAVLVLYSLGLKVRNCWRQRFSTRYRPIRNVSGVSSASTPC</sequence>
<evidence type="ECO:0000313" key="3">
    <source>
        <dbReference type="EMBL" id="BFF92330.1"/>
    </source>
</evidence>
<keyword evidence="1" id="KW-0472">Membrane</keyword>
<name>A0AAU9F9G4_DROMD</name>
<keyword evidence="1" id="KW-1133">Transmembrane helix</keyword>